<keyword evidence="7 10" id="KW-0496">Mitochondrion</keyword>
<dbReference type="EMBL" id="ML986603">
    <property type="protein sequence ID" value="KAF2265727.1"/>
    <property type="molecule type" value="Genomic_DNA"/>
</dbReference>
<comment type="similarity">
    <text evidence="1 10">Belongs to the SHE9 family.</text>
</comment>
<keyword evidence="6 11" id="KW-0175">Coiled coil</keyword>
<reference evidence="14" key="1">
    <citation type="journal article" date="2020" name="Stud. Mycol.">
        <title>101 Dothideomycetes genomes: A test case for predicting lifestyles and emergence of pathogens.</title>
        <authorList>
            <person name="Haridas S."/>
            <person name="Albert R."/>
            <person name="Binder M."/>
            <person name="Bloem J."/>
            <person name="LaButti K."/>
            <person name="Salamov A."/>
            <person name="Andreopoulos B."/>
            <person name="Baker S."/>
            <person name="Barry K."/>
            <person name="Bills G."/>
            <person name="Bluhm B."/>
            <person name="Cannon C."/>
            <person name="Castanera R."/>
            <person name="Culley D."/>
            <person name="Daum C."/>
            <person name="Ezra D."/>
            <person name="Gonzalez J."/>
            <person name="Henrissat B."/>
            <person name="Kuo A."/>
            <person name="Liang C."/>
            <person name="Lipzen A."/>
            <person name="Lutzoni F."/>
            <person name="Magnuson J."/>
            <person name="Mondo S."/>
            <person name="Nolan M."/>
            <person name="Ohm R."/>
            <person name="Pangilinan J."/>
            <person name="Park H.-J."/>
            <person name="Ramirez L."/>
            <person name="Alfaro M."/>
            <person name="Sun H."/>
            <person name="Tritt A."/>
            <person name="Yoshinaga Y."/>
            <person name="Zwiers L.-H."/>
            <person name="Turgeon B."/>
            <person name="Goodwin S."/>
            <person name="Spatafora J."/>
            <person name="Crous P."/>
            <person name="Grigoriev I."/>
        </authorList>
    </citation>
    <scope>NUCLEOTIDE SEQUENCE [LARGE SCALE GENOMIC DNA]</scope>
    <source>
        <strain evidence="14">CBS 304.66</strain>
    </source>
</reference>
<proteinExistence type="inferred from homology"/>
<dbReference type="GO" id="GO:0007007">
    <property type="term" value="P:inner mitochondrial membrane organization"/>
    <property type="evidence" value="ECO:0007669"/>
    <property type="project" value="TreeGrafter"/>
</dbReference>
<dbReference type="Pfam" id="PF05546">
    <property type="entry name" value="She9_MDM33"/>
    <property type="match status" value="1"/>
</dbReference>
<dbReference type="OrthoDB" id="5595506at2759"/>
<keyword evidence="14" id="KW-1185">Reference proteome</keyword>
<gene>
    <name evidence="13" type="ORF">CC78DRAFT_578895</name>
</gene>
<evidence type="ECO:0000256" key="7">
    <source>
        <dbReference type="ARBA" id="ARBA00023128"/>
    </source>
</evidence>
<dbReference type="GO" id="GO:0005743">
    <property type="term" value="C:mitochondrial inner membrane"/>
    <property type="evidence" value="ECO:0007669"/>
    <property type="project" value="UniProtKB-SubCell"/>
</dbReference>
<evidence type="ECO:0000313" key="13">
    <source>
        <dbReference type="EMBL" id="KAF2265727.1"/>
    </source>
</evidence>
<evidence type="ECO:0000256" key="1">
    <source>
        <dbReference type="ARBA" id="ARBA00007472"/>
    </source>
</evidence>
<evidence type="ECO:0000256" key="5">
    <source>
        <dbReference type="ARBA" id="ARBA00022989"/>
    </source>
</evidence>
<dbReference type="AlphaFoldDB" id="A0A9P4KDB2"/>
<comment type="caution">
    <text evidence="13">The sequence shown here is derived from an EMBL/GenBank/DDBJ whole genome shotgun (WGS) entry which is preliminary data.</text>
</comment>
<organism evidence="13 14">
    <name type="scientific">Lojkania enalia</name>
    <dbReference type="NCBI Taxonomy" id="147567"/>
    <lineage>
        <taxon>Eukaryota</taxon>
        <taxon>Fungi</taxon>
        <taxon>Dikarya</taxon>
        <taxon>Ascomycota</taxon>
        <taxon>Pezizomycotina</taxon>
        <taxon>Dothideomycetes</taxon>
        <taxon>Pleosporomycetidae</taxon>
        <taxon>Pleosporales</taxon>
        <taxon>Pleosporales incertae sedis</taxon>
        <taxon>Lojkania</taxon>
    </lineage>
</organism>
<feature type="transmembrane region" description="Helical" evidence="10">
    <location>
        <begin position="509"/>
        <end position="531"/>
    </location>
</feature>
<keyword evidence="4 10" id="KW-0809">Transit peptide</keyword>
<dbReference type="PANTHER" id="PTHR31961:SF3">
    <property type="entry name" value="SENSITIVE TO HIGH EXPRESSION PROTEIN 9, MITOCHONDRIAL"/>
    <property type="match status" value="1"/>
</dbReference>
<keyword evidence="5 10" id="KW-1133">Transmembrane helix</keyword>
<evidence type="ECO:0000256" key="8">
    <source>
        <dbReference type="ARBA" id="ARBA00023136"/>
    </source>
</evidence>
<dbReference type="Proteomes" id="UP000800093">
    <property type="component" value="Unassembled WGS sequence"/>
</dbReference>
<dbReference type="PANTHER" id="PTHR31961">
    <property type="entry name" value="SENSITIVE TO HIGH EXPRESSION PROTEIN 9, MITOCHONDRIAL"/>
    <property type="match status" value="1"/>
</dbReference>
<keyword evidence="2 10" id="KW-0812">Transmembrane</keyword>
<feature type="transmembrane region" description="Helical" evidence="10">
    <location>
        <begin position="350"/>
        <end position="370"/>
    </location>
</feature>
<comment type="subcellular location">
    <subcellularLocation>
        <location evidence="10">Mitochondrion inner membrane</location>
        <topology evidence="10">Multi-pass membrane protein</topology>
    </subcellularLocation>
</comment>
<evidence type="ECO:0000256" key="6">
    <source>
        <dbReference type="ARBA" id="ARBA00023054"/>
    </source>
</evidence>
<accession>A0A9P4KDB2</accession>
<evidence type="ECO:0000313" key="14">
    <source>
        <dbReference type="Proteomes" id="UP000800093"/>
    </source>
</evidence>
<feature type="coiled-coil region" evidence="11">
    <location>
        <begin position="231"/>
        <end position="272"/>
    </location>
</feature>
<keyword evidence="3 10" id="KW-0999">Mitochondrion inner membrane</keyword>
<feature type="region of interest" description="Disordered" evidence="12">
    <location>
        <begin position="78"/>
        <end position="129"/>
    </location>
</feature>
<sequence>MRPLLQHASRLLSANAAFMSPWGSSKVCSTSLGNMISSSSSICLRCQYRSSSGSILQKARVKAGLELSYDRPIQRQFSSSRVYSEKKPTDTSEPQPEPKPLSQETVYIPPTESDAPSKPTTENIYDSGKFTAGNVDTLPQFTHENAYARPKSSSVDVNAPPKSTAENVAHKSAAAEDTVKRVPAEDLPSHREEQRWDFWKRISELMDEVLPKLAVVTQKVNTFTGTDYSGIEALRREIKEQEQLVKARRLAVEEAKRAFDAAHAQQATAQKEVVGLLERKHSWSATDMERYMSLIRAEHVIDQAIREAKDAVLARETELEEARTRLEKRERAQYHEEQIWSDTIRRNSTWVTFGLMGFNILLLLTSLLIIEPWRRRRMVREIKTALEAQRAVPATAVTSPPATQSTEWLQPSPALEATIDEVIEPAGTPLESIAPVAENVPSFAEVEETAEKQKTILDITSSPAAELAGLPEEREVKADMKPLTWKDSIVLTFQDLVSKRYISIRKVDFTVAICSAATAGAVISGALIMLLRL</sequence>
<evidence type="ECO:0000256" key="9">
    <source>
        <dbReference type="ARBA" id="ARBA00024807"/>
    </source>
</evidence>
<evidence type="ECO:0000256" key="11">
    <source>
        <dbReference type="SAM" id="Coils"/>
    </source>
</evidence>
<evidence type="ECO:0000256" key="2">
    <source>
        <dbReference type="ARBA" id="ARBA00022692"/>
    </source>
</evidence>
<protein>
    <recommendedName>
        <fullName evidence="10">Sensitive to high expression protein 9, mitochondrial</fullName>
    </recommendedName>
</protein>
<feature type="region of interest" description="Disordered" evidence="12">
    <location>
        <begin position="148"/>
        <end position="177"/>
    </location>
</feature>
<name>A0A9P4KDB2_9PLEO</name>
<comment type="function">
    <text evidence="9">Required for the maintenance of the structure of the mitochondrial inner membrane. Involved in mitochondrial morphology. Causes growth arrest when highly overexpressed.</text>
</comment>
<evidence type="ECO:0000256" key="10">
    <source>
        <dbReference type="RuleBase" id="RU364128"/>
    </source>
</evidence>
<evidence type="ECO:0000256" key="12">
    <source>
        <dbReference type="SAM" id="MobiDB-lite"/>
    </source>
</evidence>
<evidence type="ECO:0000256" key="3">
    <source>
        <dbReference type="ARBA" id="ARBA00022792"/>
    </source>
</evidence>
<evidence type="ECO:0000256" key="4">
    <source>
        <dbReference type="ARBA" id="ARBA00022946"/>
    </source>
</evidence>
<dbReference type="InterPro" id="IPR008839">
    <property type="entry name" value="MDM33_fungi"/>
</dbReference>
<comment type="subunit">
    <text evidence="10">Homooligomer.</text>
</comment>
<keyword evidence="8 10" id="KW-0472">Membrane</keyword>